<dbReference type="AlphaFoldDB" id="A0A2Z4IN24"/>
<gene>
    <name evidence="1" type="ORF">DN752_19455</name>
</gene>
<proteinExistence type="predicted"/>
<name>A0A2Z4IN24_9BACT</name>
<evidence type="ECO:0000313" key="1">
    <source>
        <dbReference type="EMBL" id="AWW32140.1"/>
    </source>
</evidence>
<accession>A0A2Z4IN24</accession>
<sequence>MQPHTHLAMAAAFPKSLFAQTTRWGINKPLISQHPFTENTLFGDILESGEGLILKIIRLYVGIKINGVTFIQAL</sequence>
<organism evidence="1 2">
    <name type="scientific">Echinicola strongylocentroti</name>
    <dbReference type="NCBI Taxonomy" id="1795355"/>
    <lineage>
        <taxon>Bacteria</taxon>
        <taxon>Pseudomonadati</taxon>
        <taxon>Bacteroidota</taxon>
        <taxon>Cytophagia</taxon>
        <taxon>Cytophagales</taxon>
        <taxon>Cyclobacteriaceae</taxon>
        <taxon>Echinicola</taxon>
    </lineage>
</organism>
<protein>
    <submittedName>
        <fullName evidence="1">Uncharacterized protein</fullName>
    </submittedName>
</protein>
<dbReference type="KEGG" id="est:DN752_19455"/>
<dbReference type="EMBL" id="CP030041">
    <property type="protein sequence ID" value="AWW32140.1"/>
    <property type="molecule type" value="Genomic_DNA"/>
</dbReference>
<keyword evidence="2" id="KW-1185">Reference proteome</keyword>
<reference evidence="1 2" key="1">
    <citation type="submission" date="2018-06" db="EMBL/GenBank/DDBJ databases">
        <title>Echinicola strongylocentroti sp. nov., isolated from a sea urchin Strongylocentrotus intermedius.</title>
        <authorList>
            <person name="Bae S.S."/>
        </authorList>
    </citation>
    <scope>NUCLEOTIDE SEQUENCE [LARGE SCALE GENOMIC DNA]</scope>
    <source>
        <strain evidence="1 2">MEBiC08714</strain>
    </source>
</reference>
<dbReference type="Proteomes" id="UP000248688">
    <property type="component" value="Chromosome"/>
</dbReference>
<evidence type="ECO:0000313" key="2">
    <source>
        <dbReference type="Proteomes" id="UP000248688"/>
    </source>
</evidence>